<evidence type="ECO:0000313" key="1">
    <source>
        <dbReference type="EMBL" id="KKM65222.1"/>
    </source>
</evidence>
<name>A0A0F9M7N6_9ZZZZ</name>
<accession>A0A0F9M7N6</accession>
<organism evidence="1">
    <name type="scientific">marine sediment metagenome</name>
    <dbReference type="NCBI Taxonomy" id="412755"/>
    <lineage>
        <taxon>unclassified sequences</taxon>
        <taxon>metagenomes</taxon>
        <taxon>ecological metagenomes</taxon>
    </lineage>
</organism>
<dbReference type="InterPro" id="IPR036388">
    <property type="entry name" value="WH-like_DNA-bd_sf"/>
</dbReference>
<dbReference type="AlphaFoldDB" id="A0A0F9M7N6"/>
<dbReference type="EMBL" id="LAZR01010762">
    <property type="protein sequence ID" value="KKM65222.1"/>
    <property type="molecule type" value="Genomic_DNA"/>
</dbReference>
<dbReference type="Gene3D" id="1.10.10.10">
    <property type="entry name" value="Winged helix-like DNA-binding domain superfamily/Winged helix DNA-binding domain"/>
    <property type="match status" value="1"/>
</dbReference>
<gene>
    <name evidence="1" type="ORF">LCGC14_1493490</name>
</gene>
<reference evidence="1" key="1">
    <citation type="journal article" date="2015" name="Nature">
        <title>Complex archaea that bridge the gap between prokaryotes and eukaryotes.</title>
        <authorList>
            <person name="Spang A."/>
            <person name="Saw J.H."/>
            <person name="Jorgensen S.L."/>
            <person name="Zaremba-Niedzwiedzka K."/>
            <person name="Martijn J."/>
            <person name="Lind A.E."/>
            <person name="van Eijk R."/>
            <person name="Schleper C."/>
            <person name="Guy L."/>
            <person name="Ettema T.J."/>
        </authorList>
    </citation>
    <scope>NUCLEOTIDE SEQUENCE</scope>
</reference>
<protein>
    <submittedName>
        <fullName evidence="1">Uncharacterized protein</fullName>
    </submittedName>
</protein>
<comment type="caution">
    <text evidence="1">The sequence shown here is derived from an EMBL/GenBank/DDBJ whole genome shotgun (WGS) entry which is preliminary data.</text>
</comment>
<proteinExistence type="predicted"/>
<feature type="non-terminal residue" evidence="1">
    <location>
        <position position="1"/>
    </location>
</feature>
<sequence>PDLGGTVFRPIRQSVVAKAMRVSQSRVSESLGRLVDEGYLDPGARNGTSNTYRLNLTHYAIEQIVDQQTAD</sequence>